<dbReference type="Gene3D" id="2.130.10.10">
    <property type="entry name" value="YVTN repeat-like/Quinoprotein amine dehydrogenase"/>
    <property type="match status" value="2"/>
</dbReference>
<organism evidence="1 2">
    <name type="scientific">Deinococcus aetherius</name>
    <dbReference type="NCBI Taxonomy" id="200252"/>
    <lineage>
        <taxon>Bacteria</taxon>
        <taxon>Thermotogati</taxon>
        <taxon>Deinococcota</taxon>
        <taxon>Deinococci</taxon>
        <taxon>Deinococcales</taxon>
        <taxon>Deinococcaceae</taxon>
        <taxon>Deinococcus</taxon>
    </lineage>
</organism>
<protein>
    <recommendedName>
        <fullName evidence="3">Exo-alpha-sialidase</fullName>
    </recommendedName>
</protein>
<sequence length="282" mass="28822">MTPPRRAGALLTAALLSTALAGAVLWWSTLGEAGTTAGRLGGDFHALRALPGGRLLYGQHAGVSASLDGGRTWGPFVGGGDAMALAASPRAPAVLVLAGNDVLRVSRDGGQSWQDQGFGNLPGTDVHGFAVAPDLPNVWYANLSGRGLYRSENGRDWRLVSPATGGTMALAVGPGSVPRLYALTMDAGLIVSDNGTIWQRAGDAPQAASSGLDVHPVSGHVYLAGPAGVARSEDKGASWTNLDLPEGARLITADPGDETKLYAAGESGAVYRSADGGRSWSR</sequence>
<dbReference type="Proteomes" id="UP001064971">
    <property type="component" value="Plasmid pDAETH-3"/>
</dbReference>
<gene>
    <name evidence="1" type="ORF">DAETH_47080</name>
</gene>
<evidence type="ECO:0008006" key="3">
    <source>
        <dbReference type="Google" id="ProtNLM"/>
    </source>
</evidence>
<dbReference type="PANTHER" id="PTHR43739">
    <property type="entry name" value="XYLOGLUCANASE (EUROFUNG)"/>
    <property type="match status" value="1"/>
</dbReference>
<accession>A0ABN6RPQ8</accession>
<dbReference type="InterPro" id="IPR015943">
    <property type="entry name" value="WD40/YVTN_repeat-like_dom_sf"/>
</dbReference>
<reference evidence="1" key="1">
    <citation type="submission" date="2022-07" db="EMBL/GenBank/DDBJ databases">
        <title>Complete Genome Sequence of the Radioresistant Bacterium Deinococcus aetherius ST0316, Isolated from the Air Dust collected in Lower Stratosphere above Japan.</title>
        <authorList>
            <person name="Satoh K."/>
            <person name="Hagiwara K."/>
            <person name="Katsumata K."/>
            <person name="Kubo A."/>
            <person name="Yokobori S."/>
            <person name="Yamagishi A."/>
            <person name="Oono Y."/>
            <person name="Narumi I."/>
        </authorList>
    </citation>
    <scope>NUCLEOTIDE SEQUENCE</scope>
    <source>
        <strain evidence="1">ST0316</strain>
        <plasmid evidence="1">pDAETH-3</plasmid>
    </source>
</reference>
<evidence type="ECO:0000313" key="1">
    <source>
        <dbReference type="EMBL" id="BDP44739.1"/>
    </source>
</evidence>
<dbReference type="PANTHER" id="PTHR43739:SF5">
    <property type="entry name" value="EXO-ALPHA-SIALIDASE"/>
    <property type="match status" value="1"/>
</dbReference>
<keyword evidence="1" id="KW-0614">Plasmid</keyword>
<dbReference type="EMBL" id="AP026563">
    <property type="protein sequence ID" value="BDP44739.1"/>
    <property type="molecule type" value="Genomic_DNA"/>
</dbReference>
<proteinExistence type="predicted"/>
<dbReference type="SUPFAM" id="SSF110296">
    <property type="entry name" value="Oligoxyloglucan reducing end-specific cellobiohydrolase"/>
    <property type="match status" value="1"/>
</dbReference>
<keyword evidence="2" id="KW-1185">Reference proteome</keyword>
<name>A0ABN6RPQ8_9DEIO</name>
<dbReference type="CDD" id="cd15482">
    <property type="entry name" value="Sialidase_non-viral"/>
    <property type="match status" value="1"/>
</dbReference>
<geneLocation type="plasmid" evidence="1 2">
    <name>pDAETH-3</name>
</geneLocation>
<evidence type="ECO:0000313" key="2">
    <source>
        <dbReference type="Proteomes" id="UP001064971"/>
    </source>
</evidence>
<dbReference type="InterPro" id="IPR052025">
    <property type="entry name" value="Xyloglucanase_GH74"/>
</dbReference>